<evidence type="ECO:0000256" key="4">
    <source>
        <dbReference type="ARBA" id="ARBA00023004"/>
    </source>
</evidence>
<feature type="signal peptide" evidence="5">
    <location>
        <begin position="1"/>
        <end position="20"/>
    </location>
</feature>
<dbReference type="RefSeq" id="WP_040677752.1">
    <property type="nucleotide sequence ID" value="NZ_UGSK01000001.1"/>
</dbReference>
<keyword evidence="2 5" id="KW-0349">Heme</keyword>
<evidence type="ECO:0000313" key="7">
    <source>
        <dbReference type="EMBL" id="SUB00320.1"/>
    </source>
</evidence>
<dbReference type="InterPro" id="IPR005616">
    <property type="entry name" value="CcmH/CycL/Ccl2/NrfF_N"/>
</dbReference>
<keyword evidence="5" id="KW-1133">Transmembrane helix</keyword>
<evidence type="ECO:0000256" key="1">
    <source>
        <dbReference type="ARBA" id="ARBA00010342"/>
    </source>
</evidence>
<organism evidence="7 8">
    <name type="scientific">Pannonibacter phragmitetus</name>
    <dbReference type="NCBI Taxonomy" id="121719"/>
    <lineage>
        <taxon>Bacteria</taxon>
        <taxon>Pseudomonadati</taxon>
        <taxon>Pseudomonadota</taxon>
        <taxon>Alphaproteobacteria</taxon>
        <taxon>Hyphomicrobiales</taxon>
        <taxon>Stappiaceae</taxon>
        <taxon>Pannonibacter</taxon>
    </lineage>
</organism>
<evidence type="ECO:0000259" key="6">
    <source>
        <dbReference type="Pfam" id="PF03918"/>
    </source>
</evidence>
<dbReference type="Gene3D" id="1.10.8.640">
    <property type="entry name" value="Cytochrome C biogenesis protein"/>
    <property type="match status" value="1"/>
</dbReference>
<evidence type="ECO:0000256" key="2">
    <source>
        <dbReference type="ARBA" id="ARBA00022617"/>
    </source>
</evidence>
<dbReference type="CDD" id="cd16378">
    <property type="entry name" value="CcmH_N"/>
    <property type="match status" value="1"/>
</dbReference>
<keyword evidence="4 5" id="KW-0408">Iron</keyword>
<feature type="transmembrane region" description="Helical" evidence="5">
    <location>
        <begin position="104"/>
        <end position="124"/>
    </location>
</feature>
<comment type="function">
    <text evidence="5">Possible subunit of a heme lyase.</text>
</comment>
<evidence type="ECO:0000313" key="8">
    <source>
        <dbReference type="Proteomes" id="UP000255000"/>
    </source>
</evidence>
<accession>A0A378ZU56</accession>
<dbReference type="PANTHER" id="PTHR47601">
    <property type="match status" value="1"/>
</dbReference>
<dbReference type="InterPro" id="IPR038297">
    <property type="entry name" value="CcmH/CycL/NrfF/Ccl2_sf"/>
</dbReference>
<feature type="domain" description="CcmH/CycL/Ccl2/NrfF N-terminal" evidence="6">
    <location>
        <begin position="9"/>
        <end position="152"/>
    </location>
</feature>
<reference evidence="7 8" key="1">
    <citation type="submission" date="2018-06" db="EMBL/GenBank/DDBJ databases">
        <authorList>
            <consortium name="Pathogen Informatics"/>
            <person name="Doyle S."/>
        </authorList>
    </citation>
    <scope>NUCLEOTIDE SEQUENCE [LARGE SCALE GENOMIC DNA]</scope>
    <source>
        <strain evidence="7 8">NCTC13350</strain>
    </source>
</reference>
<keyword evidence="5" id="KW-0812">Transmembrane</keyword>
<keyword evidence="5" id="KW-0472">Membrane</keyword>
<feature type="chain" id="PRO_5016482482" description="Cytochrome c-type biogenesis protein" evidence="5">
    <location>
        <begin position="21"/>
        <end position="165"/>
    </location>
</feature>
<dbReference type="OrthoDB" id="9804975at2"/>
<dbReference type="EMBL" id="UGSK01000001">
    <property type="protein sequence ID" value="SUB00320.1"/>
    <property type="molecule type" value="Genomic_DNA"/>
</dbReference>
<proteinExistence type="inferred from homology"/>
<evidence type="ECO:0000256" key="5">
    <source>
        <dbReference type="RuleBase" id="RU364112"/>
    </source>
</evidence>
<comment type="similarity">
    <text evidence="1 5">Belongs to the CcmH/CycL/Ccl2/NrfF family.</text>
</comment>
<dbReference type="AlphaFoldDB" id="A0A378ZU56"/>
<dbReference type="Proteomes" id="UP000255000">
    <property type="component" value="Unassembled WGS sequence"/>
</dbReference>
<sequence>MRRFLASLLMVFSLCGTSLAIGPDEILPDPALEARARELSAQLRCMVCQNQSIDDSDAPLAKDLRVLVRERLVAGDSNEAVIGYLVSRYGEFVLLKPRMGWNTIVLWASAPLALLAGGVAVLVASRRQKRRAAIAESEPLTAAEEAELAAILTEKPESDASGQGR</sequence>
<keyword evidence="3 5" id="KW-0479">Metal-binding</keyword>
<protein>
    <recommendedName>
        <fullName evidence="5">Cytochrome c-type biogenesis protein</fullName>
    </recommendedName>
</protein>
<dbReference type="GO" id="GO:0046872">
    <property type="term" value="F:metal ion binding"/>
    <property type="evidence" value="ECO:0007669"/>
    <property type="project" value="UniProtKB-KW"/>
</dbReference>
<dbReference type="Pfam" id="PF03918">
    <property type="entry name" value="CcmH"/>
    <property type="match status" value="1"/>
</dbReference>
<dbReference type="PANTHER" id="PTHR47601:SF1">
    <property type="entry name" value="CYTOCHROME C-TYPE BIOGENESIS CCMH-LIKE MITOCHONDRIAL PROTEIN"/>
    <property type="match status" value="1"/>
</dbReference>
<name>A0A378ZU56_9HYPH</name>
<gene>
    <name evidence="7" type="primary">ccmH</name>
    <name evidence="7" type="ORF">NCTC13350_01232</name>
</gene>
<keyword evidence="5" id="KW-0732">Signal</keyword>
<evidence type="ECO:0000256" key="3">
    <source>
        <dbReference type="ARBA" id="ARBA00022723"/>
    </source>
</evidence>